<protein>
    <submittedName>
        <fullName evidence="1">Predicted protein</fullName>
    </submittedName>
</protein>
<accession>F2CSL8</accession>
<evidence type="ECO:0000313" key="1">
    <source>
        <dbReference type="EMBL" id="BAJ85839.1"/>
    </source>
</evidence>
<dbReference type="AlphaFoldDB" id="F2CSL8"/>
<sequence>MKHLLLLLRVKNRGNTSVKFCCLVNLLSVNRLRFMRLAACNSYQFRMKSVRAVRNPQARARPPLSPSLVIRRRSVNNYASLSFFLINQSIGS</sequence>
<reference evidence="1" key="1">
    <citation type="journal article" date="2011" name="Plant Physiol.">
        <title>Comprehensive sequence analysis of 24,783 barley full-length cDNAs derived from 12 clone libraries.</title>
        <authorList>
            <person name="Matsumoto T."/>
            <person name="Tanaka T."/>
            <person name="Sakai H."/>
            <person name="Amano N."/>
            <person name="Kanamori H."/>
            <person name="Kurita K."/>
            <person name="Kikuta A."/>
            <person name="Kamiya K."/>
            <person name="Yamamoto M."/>
            <person name="Ikawa H."/>
            <person name="Fujii N."/>
            <person name="Hori K."/>
            <person name="Itoh T."/>
            <person name="Sato K."/>
        </authorList>
    </citation>
    <scope>NUCLEOTIDE SEQUENCE</scope>
    <source>
        <tissue evidence="1">Shoot</tissue>
    </source>
</reference>
<dbReference type="EMBL" id="AK354620">
    <property type="protein sequence ID" value="BAJ85839.1"/>
    <property type="molecule type" value="mRNA"/>
</dbReference>
<name>F2CSL8_HORVV</name>
<organism evidence="1">
    <name type="scientific">Hordeum vulgare subsp. vulgare</name>
    <name type="common">Domesticated barley</name>
    <dbReference type="NCBI Taxonomy" id="112509"/>
    <lineage>
        <taxon>Eukaryota</taxon>
        <taxon>Viridiplantae</taxon>
        <taxon>Streptophyta</taxon>
        <taxon>Embryophyta</taxon>
        <taxon>Tracheophyta</taxon>
        <taxon>Spermatophyta</taxon>
        <taxon>Magnoliopsida</taxon>
        <taxon>Liliopsida</taxon>
        <taxon>Poales</taxon>
        <taxon>Poaceae</taxon>
        <taxon>BOP clade</taxon>
        <taxon>Pooideae</taxon>
        <taxon>Triticodae</taxon>
        <taxon>Triticeae</taxon>
        <taxon>Hordeinae</taxon>
        <taxon>Hordeum</taxon>
    </lineage>
</organism>
<proteinExistence type="evidence at transcript level"/>